<feature type="domain" description="RNase H type-2" evidence="11">
    <location>
        <begin position="46"/>
        <end position="268"/>
    </location>
</feature>
<dbReference type="GO" id="GO:0046872">
    <property type="term" value="F:metal ion binding"/>
    <property type="evidence" value="ECO:0007669"/>
    <property type="project" value="UniProtKB-KW"/>
</dbReference>
<dbReference type="InterPro" id="IPR036397">
    <property type="entry name" value="RNaseH_sf"/>
</dbReference>
<dbReference type="NCBIfam" id="TIGR00729">
    <property type="entry name" value="ribonuclease HII"/>
    <property type="match status" value="1"/>
</dbReference>
<comment type="similarity">
    <text evidence="3">Belongs to the RNase HII family. Eukaryotic subfamily.</text>
</comment>
<feature type="binding site" evidence="9">
    <location>
        <position position="160"/>
    </location>
    <ligand>
        <name>a divalent metal cation</name>
        <dbReference type="ChEBI" id="CHEBI:60240"/>
    </ligand>
</feature>
<evidence type="ECO:0000256" key="5">
    <source>
        <dbReference type="ARBA" id="ARBA00022723"/>
    </source>
</evidence>
<dbReference type="InterPro" id="IPR024567">
    <property type="entry name" value="RNase_HII/HIII_dom"/>
</dbReference>
<evidence type="ECO:0000259" key="11">
    <source>
        <dbReference type="PROSITE" id="PS51975"/>
    </source>
</evidence>
<dbReference type="GO" id="GO:0004523">
    <property type="term" value="F:RNA-DNA hybrid ribonuclease activity"/>
    <property type="evidence" value="ECO:0007669"/>
    <property type="project" value="UniProtKB-UniRule"/>
</dbReference>
<dbReference type="EMBL" id="AAZO01002641">
    <property type="status" value="NOT_ANNOTATED_CDS"/>
    <property type="molecule type" value="Genomic_DNA"/>
</dbReference>
<dbReference type="InterPro" id="IPR001352">
    <property type="entry name" value="RNase_HII/HIII"/>
</dbReference>
<dbReference type="GO" id="GO:0003723">
    <property type="term" value="F:RNA binding"/>
    <property type="evidence" value="ECO:0007669"/>
    <property type="project" value="UniProtKB-UniRule"/>
</dbReference>
<dbReference type="HOGENOM" id="CLU_036532_0_3_1"/>
<evidence type="ECO:0000256" key="4">
    <source>
        <dbReference type="ARBA" id="ARBA00022722"/>
    </source>
</evidence>
<evidence type="ECO:0000256" key="10">
    <source>
        <dbReference type="RuleBase" id="RU003515"/>
    </source>
</evidence>
<dbReference type="CDD" id="cd07181">
    <property type="entry name" value="RNase_HII_eukaryota_like"/>
    <property type="match status" value="1"/>
</dbReference>
<dbReference type="GO" id="GO:0006298">
    <property type="term" value="P:mismatch repair"/>
    <property type="evidence" value="ECO:0007669"/>
    <property type="project" value="TreeGrafter"/>
</dbReference>
<evidence type="ECO:0000256" key="7">
    <source>
        <dbReference type="ARBA" id="ARBA00022801"/>
    </source>
</evidence>
<evidence type="ECO:0000256" key="8">
    <source>
        <dbReference type="ARBA" id="ARBA00024981"/>
    </source>
</evidence>
<comment type="function">
    <text evidence="10">Endonuclease that specifically degrades the RNA of RNA-DNA hybrids.</text>
</comment>
<evidence type="ECO:0000256" key="3">
    <source>
        <dbReference type="ARBA" id="ARBA00007058"/>
    </source>
</evidence>
<dbReference type="InParanoid" id="E0VIF1"/>
<dbReference type="GO" id="GO:0043137">
    <property type="term" value="P:DNA replication, removal of RNA primer"/>
    <property type="evidence" value="ECO:0007669"/>
    <property type="project" value="TreeGrafter"/>
</dbReference>
<dbReference type="InterPro" id="IPR004649">
    <property type="entry name" value="RNase_H2_suA"/>
</dbReference>
<reference evidence="12" key="1">
    <citation type="submission" date="2007-04" db="EMBL/GenBank/DDBJ databases">
        <title>Annotation of Pediculus humanus corporis strain USDA.</title>
        <authorList>
            <person name="Kirkness E."/>
            <person name="Hannick L."/>
            <person name="Hass B."/>
            <person name="Bruggner R."/>
            <person name="Lawson D."/>
            <person name="Bidwell S."/>
            <person name="Joardar V."/>
            <person name="Caler E."/>
            <person name="Walenz B."/>
            <person name="Inman J."/>
            <person name="Schobel S."/>
            <person name="Galinsky K."/>
            <person name="Amedeo P."/>
            <person name="Strausberg R."/>
        </authorList>
    </citation>
    <scope>NUCLEOTIDE SEQUENCE</scope>
    <source>
        <strain evidence="12">USDA</strain>
    </source>
</reference>
<dbReference type="InterPro" id="IPR023160">
    <property type="entry name" value="RNase_HII_hlx-loop-hlx_cap_dom"/>
</dbReference>
<proteinExistence type="inferred from homology"/>
<dbReference type="KEGG" id="phu:Phum_PHUM226850"/>
<dbReference type="OMA" id="REECRFF"/>
<feature type="binding site" evidence="9">
    <location>
        <position position="53"/>
    </location>
    <ligand>
        <name>a divalent metal cation</name>
        <dbReference type="ChEBI" id="CHEBI:60240"/>
    </ligand>
</feature>
<dbReference type="EMBL" id="DS235199">
    <property type="protein sequence ID" value="EEB13157.1"/>
    <property type="molecule type" value="Genomic_DNA"/>
</dbReference>
<dbReference type="PANTHER" id="PTHR10954:SF7">
    <property type="entry name" value="RIBONUCLEASE H2 SUBUNIT A"/>
    <property type="match status" value="1"/>
</dbReference>
<dbReference type="RefSeq" id="XP_002425895.1">
    <property type="nucleotide sequence ID" value="XM_002425850.1"/>
</dbReference>
<dbReference type="SUPFAM" id="SSF53098">
    <property type="entry name" value="Ribonuclease H-like"/>
    <property type="match status" value="1"/>
</dbReference>
<name>E0VIF1_PEDHC</name>
<dbReference type="Pfam" id="PF01351">
    <property type="entry name" value="RNase_HII"/>
    <property type="match status" value="1"/>
</dbReference>
<dbReference type="EC" id="3.1.26.4" evidence="10"/>
<evidence type="ECO:0000256" key="1">
    <source>
        <dbReference type="ARBA" id="ARBA00000077"/>
    </source>
</evidence>
<accession>E0VIF1</accession>
<dbReference type="CTD" id="8238644"/>
<dbReference type="Proteomes" id="UP000009046">
    <property type="component" value="Unassembled WGS sequence"/>
</dbReference>
<dbReference type="STRING" id="121224.E0VIF1"/>
<dbReference type="VEuPathDB" id="VectorBase:PHUM226850"/>
<dbReference type="InterPro" id="IPR012337">
    <property type="entry name" value="RNaseH-like_sf"/>
</dbReference>
<comment type="cofactor">
    <cofactor evidence="2">
        <name>Mg(2+)</name>
        <dbReference type="ChEBI" id="CHEBI:18420"/>
    </cofactor>
</comment>
<evidence type="ECO:0000313" key="13">
    <source>
        <dbReference type="EnsemblMetazoa" id="PHUM226850-PA"/>
    </source>
</evidence>
<comment type="function">
    <text evidence="8">Catalytic subunit of RNase HII, an endonuclease that specifically degrades the RNA of RNA:DNA hybrids. Participates in DNA replication, possibly by mediating the removal of lagging-strand Okazaki fragment RNA primers during DNA replication. Mediates the excision of single ribonucleotides from DNA:RNA duplexes.</text>
</comment>
<keyword evidence="6 9" id="KW-0255">Endonuclease</keyword>
<evidence type="ECO:0000256" key="2">
    <source>
        <dbReference type="ARBA" id="ARBA00001946"/>
    </source>
</evidence>
<feature type="binding site" evidence="9">
    <location>
        <position position="52"/>
    </location>
    <ligand>
        <name>a divalent metal cation</name>
        <dbReference type="ChEBI" id="CHEBI:60240"/>
    </ligand>
</feature>
<protein>
    <recommendedName>
        <fullName evidence="10">Ribonuclease</fullName>
        <ecNumber evidence="10">3.1.26.4</ecNumber>
    </recommendedName>
</protein>
<reference evidence="13" key="3">
    <citation type="submission" date="2021-02" db="UniProtKB">
        <authorList>
            <consortium name="EnsemblMetazoa"/>
        </authorList>
    </citation>
    <scope>IDENTIFICATION</scope>
    <source>
        <strain evidence="13">USDA</strain>
    </source>
</reference>
<dbReference type="Gene3D" id="1.10.10.460">
    <property type="entry name" value="Ribonuclease hii. Domain 2"/>
    <property type="match status" value="1"/>
</dbReference>
<dbReference type="eggNOG" id="KOG2299">
    <property type="taxonomic scope" value="Eukaryota"/>
</dbReference>
<organism>
    <name type="scientific">Pediculus humanus subsp. corporis</name>
    <name type="common">Body louse</name>
    <dbReference type="NCBI Taxonomy" id="121224"/>
    <lineage>
        <taxon>Eukaryota</taxon>
        <taxon>Metazoa</taxon>
        <taxon>Ecdysozoa</taxon>
        <taxon>Arthropoda</taxon>
        <taxon>Hexapoda</taxon>
        <taxon>Insecta</taxon>
        <taxon>Pterygota</taxon>
        <taxon>Neoptera</taxon>
        <taxon>Paraneoptera</taxon>
        <taxon>Psocodea</taxon>
        <taxon>Troctomorpha</taxon>
        <taxon>Phthiraptera</taxon>
        <taxon>Anoplura</taxon>
        <taxon>Pediculidae</taxon>
        <taxon>Pediculus</taxon>
    </lineage>
</organism>
<reference evidence="12" key="2">
    <citation type="submission" date="2007-04" db="EMBL/GenBank/DDBJ databases">
        <title>The genome of the human body louse.</title>
        <authorList>
            <consortium name="The Human Body Louse Genome Consortium"/>
            <person name="Kirkness E."/>
            <person name="Walenz B."/>
            <person name="Hass B."/>
            <person name="Bruggner R."/>
            <person name="Strausberg R."/>
        </authorList>
    </citation>
    <scope>NUCLEOTIDE SEQUENCE</scope>
    <source>
        <strain evidence="12">USDA</strain>
    </source>
</reference>
<keyword evidence="4 9" id="KW-0540">Nuclease</keyword>
<keyword evidence="14" id="KW-1185">Reference proteome</keyword>
<keyword evidence="7 9" id="KW-0378">Hydrolase</keyword>
<evidence type="ECO:0000313" key="12">
    <source>
        <dbReference type="EMBL" id="EEB13157.1"/>
    </source>
</evidence>
<dbReference type="EnsemblMetazoa" id="PHUM226850-RA">
    <property type="protein sequence ID" value="PHUM226850-PA"/>
    <property type="gene ID" value="PHUM226850"/>
</dbReference>
<dbReference type="AlphaFoldDB" id="E0VIF1"/>
<dbReference type="FunFam" id="1.10.10.460:FF:000001">
    <property type="entry name" value="Ribonuclease"/>
    <property type="match status" value="1"/>
</dbReference>
<comment type="catalytic activity">
    <reaction evidence="1 9 10">
        <text>Endonucleolytic cleavage to 5'-phosphomonoester.</text>
        <dbReference type="EC" id="3.1.26.4"/>
    </reaction>
</comment>
<evidence type="ECO:0000256" key="6">
    <source>
        <dbReference type="ARBA" id="ARBA00022759"/>
    </source>
</evidence>
<keyword evidence="5 9" id="KW-0479">Metal-binding</keyword>
<dbReference type="FunFam" id="3.30.420.10:FF:000016">
    <property type="entry name" value="Ribonuclease"/>
    <property type="match status" value="1"/>
</dbReference>
<evidence type="ECO:0000256" key="9">
    <source>
        <dbReference type="PROSITE-ProRule" id="PRU01319"/>
    </source>
</evidence>
<dbReference type="PANTHER" id="PTHR10954">
    <property type="entry name" value="RIBONUCLEASE H2 SUBUNIT A"/>
    <property type="match status" value="1"/>
</dbReference>
<dbReference type="FunCoup" id="E0VIF1">
    <property type="interactions" value="499"/>
</dbReference>
<dbReference type="PROSITE" id="PS51975">
    <property type="entry name" value="RNASE_H_2"/>
    <property type="match status" value="1"/>
</dbReference>
<evidence type="ECO:0000313" key="14">
    <source>
        <dbReference type="Proteomes" id="UP000009046"/>
    </source>
</evidence>
<comment type="cofactor">
    <cofactor evidence="9">
        <name>Mn(2+)</name>
        <dbReference type="ChEBI" id="CHEBI:29035"/>
    </cofactor>
    <cofactor evidence="9">
        <name>Mg(2+)</name>
        <dbReference type="ChEBI" id="CHEBI:18420"/>
    </cofactor>
    <text evidence="9">Manganese or magnesium. Binds 1 divalent metal ion per monomer in the absence of substrate. May bind a second metal ion after substrate binding.</text>
</comment>
<dbReference type="GeneID" id="8238644"/>
<sequence length="271" mass="30605">MTEVKKSWNVVSNLEEIIEILTSENFDKFGHHLFNSNIPEKCFLEPCILGVDEAGRGPVLGPMVYSVFFCSINDADILKDIGCTDSKVLTEKKREDIFDLINQNNDKLGWAVDLLSPNLISNRMLQRKKYSLNEIAQNSTIKLIESLLEKNITLKDIFVDTIGPADKYQEKLSKLFPNSKVTVKSKADLLYPVVGAASICAKVIRDTAVQQWKFPEKITIDAEFGTGYPGDPKTKKFLLESKDSVFGFPNLVRFSWSTSAKLLEEETLVEW</sequence>
<dbReference type="OrthoDB" id="7462577at2759"/>
<dbReference type="Gene3D" id="3.30.420.10">
    <property type="entry name" value="Ribonuclease H-like superfamily/Ribonuclease H"/>
    <property type="match status" value="1"/>
</dbReference>
<gene>
    <name evidence="13" type="primary">8238644</name>
    <name evidence="12" type="ORF">Phum_PHUM226850</name>
</gene>
<dbReference type="GO" id="GO:0032299">
    <property type="term" value="C:ribonuclease H2 complex"/>
    <property type="evidence" value="ECO:0007669"/>
    <property type="project" value="TreeGrafter"/>
</dbReference>